<evidence type="ECO:0000256" key="12">
    <source>
        <dbReference type="ARBA" id="ARBA00034269"/>
    </source>
</evidence>
<feature type="transmembrane region" description="Helical" evidence="13">
    <location>
        <begin position="266"/>
        <end position="286"/>
    </location>
</feature>
<evidence type="ECO:0000256" key="6">
    <source>
        <dbReference type="ARBA" id="ARBA00022519"/>
    </source>
</evidence>
<sequence>MLTLFLSADAATQRLPLGELPSTLPPALWYDLLEPTTAEIHAVQRSLGIELPSREEMQEIEVSSRLYEEDGALFMTVSIMSKFDSGRPETNAVTFVLTPKALVTVRYADPLPFIQFANRVQRNPTQWTGSDTIWTGLLETLVDRVADVLERISADLERTGQRVFDSKDTRGRTGAALEEALSKIGRSGQMVSGISESLMTLNRAIAYAGNIGGSWLSKEARNTVKMLTRDIKSLHDHAAFLSQKVNFLLDATLGLINIEQNAIIKIFTVASVAFLPPTLIASIYGMNFEIQPELKWDFGYPMAIGLMVLSALGPYLYFKRKGWI</sequence>
<dbReference type="GO" id="GO:0015099">
    <property type="term" value="F:nickel cation transmembrane transporter activity"/>
    <property type="evidence" value="ECO:0007669"/>
    <property type="project" value="TreeGrafter"/>
</dbReference>
<keyword evidence="9 13" id="KW-1133">Transmembrane helix</keyword>
<evidence type="ECO:0000256" key="5">
    <source>
        <dbReference type="ARBA" id="ARBA00022475"/>
    </source>
</evidence>
<dbReference type="SUPFAM" id="SSF143865">
    <property type="entry name" value="CorA soluble domain-like"/>
    <property type="match status" value="1"/>
</dbReference>
<dbReference type="GO" id="GO:0015087">
    <property type="term" value="F:cobalt ion transmembrane transporter activity"/>
    <property type="evidence" value="ECO:0007669"/>
    <property type="project" value="TreeGrafter"/>
</dbReference>
<evidence type="ECO:0000256" key="13">
    <source>
        <dbReference type="SAM" id="Phobius"/>
    </source>
</evidence>
<keyword evidence="5" id="KW-1003">Cell membrane</keyword>
<dbReference type="Gene3D" id="1.20.58.340">
    <property type="entry name" value="Magnesium transport protein CorA, transmembrane region"/>
    <property type="match status" value="2"/>
</dbReference>
<keyword evidence="15" id="KW-1185">Reference proteome</keyword>
<comment type="caution">
    <text evidence="14">The sequence shown here is derived from an EMBL/GenBank/DDBJ whole genome shotgun (WGS) entry which is preliminary data.</text>
</comment>
<dbReference type="RefSeq" id="WP_045776093.1">
    <property type="nucleotide sequence ID" value="NZ_LAJY01000304.1"/>
</dbReference>
<feature type="transmembrane region" description="Helical" evidence="13">
    <location>
        <begin position="298"/>
        <end position="318"/>
    </location>
</feature>
<evidence type="ECO:0000313" key="15">
    <source>
        <dbReference type="Proteomes" id="UP000033774"/>
    </source>
</evidence>
<dbReference type="GO" id="GO:0005886">
    <property type="term" value="C:plasma membrane"/>
    <property type="evidence" value="ECO:0007669"/>
    <property type="project" value="UniProtKB-SubCell"/>
</dbReference>
<name>A0A0F3IRI1_9PROT</name>
<dbReference type="InterPro" id="IPR002523">
    <property type="entry name" value="MgTranspt_CorA/ZnTranspt_ZntB"/>
</dbReference>
<accession>A0A0F3IRI1</accession>
<protein>
    <recommendedName>
        <fullName evidence="3">Magnesium transport protein CorA</fullName>
    </recommendedName>
</protein>
<evidence type="ECO:0000256" key="11">
    <source>
        <dbReference type="ARBA" id="ARBA00023136"/>
    </source>
</evidence>
<dbReference type="SUPFAM" id="SSF144083">
    <property type="entry name" value="Magnesium transport protein CorA, transmembrane region"/>
    <property type="match status" value="1"/>
</dbReference>
<keyword evidence="8" id="KW-0460">Magnesium</keyword>
<dbReference type="PANTHER" id="PTHR47685">
    <property type="entry name" value="MAGNESIUM TRANSPORT PROTEIN CORA"/>
    <property type="match status" value="1"/>
</dbReference>
<keyword evidence="10" id="KW-0406">Ion transport</keyword>
<dbReference type="EMBL" id="LAJY01000304">
    <property type="protein sequence ID" value="KJV09321.1"/>
    <property type="molecule type" value="Genomic_DNA"/>
</dbReference>
<dbReference type="InterPro" id="IPR050829">
    <property type="entry name" value="CorA_MIT"/>
</dbReference>
<dbReference type="Pfam" id="PF01544">
    <property type="entry name" value="CorA"/>
    <property type="match status" value="1"/>
</dbReference>
<comment type="subcellular location">
    <subcellularLocation>
        <location evidence="1">Cell inner membrane</location>
        <topology evidence="1">Multi-pass membrane protein</topology>
    </subcellularLocation>
</comment>
<dbReference type="Gene3D" id="3.30.460.20">
    <property type="entry name" value="CorA soluble domain-like"/>
    <property type="match status" value="1"/>
</dbReference>
<dbReference type="OrthoDB" id="9803416at2"/>
<dbReference type="InterPro" id="IPR045863">
    <property type="entry name" value="CorA_TM1_TM2"/>
</dbReference>
<dbReference type="PANTHER" id="PTHR47685:SF1">
    <property type="entry name" value="MAGNESIUM TRANSPORT PROTEIN CORA"/>
    <property type="match status" value="1"/>
</dbReference>
<evidence type="ECO:0000313" key="14">
    <source>
        <dbReference type="EMBL" id="KJV09321.1"/>
    </source>
</evidence>
<evidence type="ECO:0000256" key="1">
    <source>
        <dbReference type="ARBA" id="ARBA00004429"/>
    </source>
</evidence>
<dbReference type="CDD" id="cd12837">
    <property type="entry name" value="EcCorA-like_u1"/>
    <property type="match status" value="1"/>
</dbReference>
<evidence type="ECO:0000256" key="10">
    <source>
        <dbReference type="ARBA" id="ARBA00023065"/>
    </source>
</evidence>
<keyword evidence="4" id="KW-0813">Transport</keyword>
<keyword evidence="6" id="KW-0997">Cell inner membrane</keyword>
<reference evidence="14 15" key="1">
    <citation type="submission" date="2015-03" db="EMBL/GenBank/DDBJ databases">
        <title>Draft genome sequence of Elstera litoralis.</title>
        <authorList>
            <person name="Rahalkar M.C."/>
            <person name="Dhakephalkar P.K."/>
            <person name="Pore S.D."/>
            <person name="Arora P."/>
            <person name="Kapse N.G."/>
            <person name="Pandit P.S."/>
        </authorList>
    </citation>
    <scope>NUCLEOTIDE SEQUENCE [LARGE SCALE GENOMIC DNA]</scope>
    <source>
        <strain evidence="14 15">Dia-1</strain>
    </source>
</reference>
<proteinExistence type="inferred from homology"/>
<dbReference type="AlphaFoldDB" id="A0A0F3IRI1"/>
<dbReference type="FunFam" id="1.20.58.340:FF:000001">
    <property type="entry name" value="Magnesium transport protein CorA"/>
    <property type="match status" value="1"/>
</dbReference>
<comment type="catalytic activity">
    <reaction evidence="12">
        <text>Mg(2+)(in) = Mg(2+)(out)</text>
        <dbReference type="Rhea" id="RHEA:29827"/>
        <dbReference type="ChEBI" id="CHEBI:18420"/>
    </reaction>
</comment>
<dbReference type="GO" id="GO:0015095">
    <property type="term" value="F:magnesium ion transmembrane transporter activity"/>
    <property type="evidence" value="ECO:0007669"/>
    <property type="project" value="TreeGrafter"/>
</dbReference>
<evidence type="ECO:0000256" key="2">
    <source>
        <dbReference type="ARBA" id="ARBA00009765"/>
    </source>
</evidence>
<organism evidence="14 15">
    <name type="scientific">Elstera litoralis</name>
    <dbReference type="NCBI Taxonomy" id="552518"/>
    <lineage>
        <taxon>Bacteria</taxon>
        <taxon>Pseudomonadati</taxon>
        <taxon>Pseudomonadota</taxon>
        <taxon>Alphaproteobacteria</taxon>
        <taxon>Rhodospirillales</taxon>
        <taxon>Rhodospirillaceae</taxon>
        <taxon>Elstera</taxon>
    </lineage>
</organism>
<evidence type="ECO:0000256" key="8">
    <source>
        <dbReference type="ARBA" id="ARBA00022842"/>
    </source>
</evidence>
<evidence type="ECO:0000256" key="4">
    <source>
        <dbReference type="ARBA" id="ARBA00022448"/>
    </source>
</evidence>
<dbReference type="PATRIC" id="fig|552518.3.peg.2033"/>
<dbReference type="Proteomes" id="UP000033774">
    <property type="component" value="Unassembled WGS sequence"/>
</dbReference>
<comment type="similarity">
    <text evidence="2">Belongs to the CorA metal ion transporter (MIT) (TC 1.A.35) family.</text>
</comment>
<evidence type="ECO:0000256" key="9">
    <source>
        <dbReference type="ARBA" id="ARBA00022989"/>
    </source>
</evidence>
<gene>
    <name evidence="14" type="ORF">VZ95_12225</name>
</gene>
<evidence type="ECO:0000256" key="3">
    <source>
        <dbReference type="ARBA" id="ARBA00019439"/>
    </source>
</evidence>
<dbReference type="InterPro" id="IPR045861">
    <property type="entry name" value="CorA_cytoplasmic_dom"/>
</dbReference>
<keyword evidence="11 13" id="KW-0472">Membrane</keyword>
<evidence type="ECO:0000256" key="7">
    <source>
        <dbReference type="ARBA" id="ARBA00022692"/>
    </source>
</evidence>
<keyword evidence="7 13" id="KW-0812">Transmembrane</keyword>